<dbReference type="RefSeq" id="WP_315877421.1">
    <property type="nucleotide sequence ID" value="NZ_JAWCTQ010000009.1"/>
</dbReference>
<accession>A0ABU3QIK3</accession>
<proteinExistence type="predicted"/>
<dbReference type="Proteomes" id="UP001250181">
    <property type="component" value="Unassembled WGS sequence"/>
</dbReference>
<gene>
    <name evidence="2" type="ORF">RND61_09625</name>
</gene>
<feature type="region of interest" description="Disordered" evidence="1">
    <location>
        <begin position="35"/>
        <end position="59"/>
    </location>
</feature>
<comment type="caution">
    <text evidence="2">The sequence shown here is derived from an EMBL/GenBank/DDBJ whole genome shotgun (WGS) entry which is preliminary data.</text>
</comment>
<protein>
    <submittedName>
        <fullName evidence="2">Uncharacterized protein</fullName>
    </submittedName>
</protein>
<name>A0ABU3QIK3_9ACTN</name>
<reference evidence="2 3" key="1">
    <citation type="submission" date="2023-09" db="EMBL/GenBank/DDBJ databases">
        <title>Streptomyces sp. nov.: A antagonism against Alternaria gaisen Producing Streptochlin, Isolated from Tamarix root soil.</title>
        <authorList>
            <person name="Chen Y."/>
        </authorList>
    </citation>
    <scope>NUCLEOTIDE SEQUENCE [LARGE SCALE GENOMIC DNA]</scope>
    <source>
        <strain evidence="2 3">TRM76323</strain>
    </source>
</reference>
<organism evidence="2 3">
    <name type="scientific">Streptomyces tamarix</name>
    <dbReference type="NCBI Taxonomy" id="3078565"/>
    <lineage>
        <taxon>Bacteria</taxon>
        <taxon>Bacillati</taxon>
        <taxon>Actinomycetota</taxon>
        <taxon>Actinomycetes</taxon>
        <taxon>Kitasatosporales</taxon>
        <taxon>Streptomycetaceae</taxon>
        <taxon>Streptomyces</taxon>
    </lineage>
</organism>
<evidence type="ECO:0000313" key="3">
    <source>
        <dbReference type="Proteomes" id="UP001250181"/>
    </source>
</evidence>
<sequence>MHRTAVRAGDLSVCGICHAHDVARKETAVEAARLEAVAPPEPQDGPEPGRGRGWFRRRT</sequence>
<dbReference type="EMBL" id="JAWCTQ010000009">
    <property type="protein sequence ID" value="MDT9682333.1"/>
    <property type="molecule type" value="Genomic_DNA"/>
</dbReference>
<keyword evidence="3" id="KW-1185">Reference proteome</keyword>
<evidence type="ECO:0000256" key="1">
    <source>
        <dbReference type="SAM" id="MobiDB-lite"/>
    </source>
</evidence>
<evidence type="ECO:0000313" key="2">
    <source>
        <dbReference type="EMBL" id="MDT9682333.1"/>
    </source>
</evidence>